<evidence type="ECO:0000259" key="4">
    <source>
        <dbReference type="Pfam" id="PF25037"/>
    </source>
</evidence>
<proteinExistence type="inferred from homology"/>
<dbReference type="EMBL" id="CAJZBQ010000027">
    <property type="protein sequence ID" value="CAG9320988.1"/>
    <property type="molecule type" value="Genomic_DNA"/>
</dbReference>
<evidence type="ECO:0000313" key="5">
    <source>
        <dbReference type="EMBL" id="CAG9320988.1"/>
    </source>
</evidence>
<dbReference type="Pfam" id="PF25037">
    <property type="entry name" value="VPS13_C"/>
    <property type="match status" value="1"/>
</dbReference>
<dbReference type="PANTHER" id="PTHR16166:SF93">
    <property type="entry name" value="INTERMEMBRANE LIPID TRANSFER PROTEIN VPS13"/>
    <property type="match status" value="1"/>
</dbReference>
<dbReference type="PANTHER" id="PTHR16166">
    <property type="entry name" value="VACUOLAR PROTEIN SORTING-ASSOCIATED PROTEIN VPS13"/>
    <property type="match status" value="1"/>
</dbReference>
<dbReference type="Pfam" id="PF25036">
    <property type="entry name" value="VPS13_VAB"/>
    <property type="match status" value="2"/>
</dbReference>
<dbReference type="InterPro" id="IPR026847">
    <property type="entry name" value="VPS13"/>
</dbReference>
<feature type="domain" description="Vacuolar protein sorting-associated protein 13 VPS13 adaptor binding" evidence="3">
    <location>
        <begin position="2831"/>
        <end position="3066"/>
    </location>
</feature>
<keyword evidence="6" id="KW-1185">Reference proteome</keyword>
<organism evidence="5 6">
    <name type="scientific">Blepharisma stoltei</name>
    <dbReference type="NCBI Taxonomy" id="1481888"/>
    <lineage>
        <taxon>Eukaryota</taxon>
        <taxon>Sar</taxon>
        <taxon>Alveolata</taxon>
        <taxon>Ciliophora</taxon>
        <taxon>Postciliodesmatophora</taxon>
        <taxon>Heterotrichea</taxon>
        <taxon>Heterotrichida</taxon>
        <taxon>Blepharismidae</taxon>
        <taxon>Blepharisma</taxon>
    </lineage>
</organism>
<feature type="region of interest" description="Disordered" evidence="2">
    <location>
        <begin position="2708"/>
        <end position="2749"/>
    </location>
</feature>
<reference evidence="5" key="1">
    <citation type="submission" date="2021-09" db="EMBL/GenBank/DDBJ databases">
        <authorList>
            <consortium name="AG Swart"/>
            <person name="Singh M."/>
            <person name="Singh A."/>
            <person name="Seah K."/>
            <person name="Emmerich C."/>
        </authorList>
    </citation>
    <scope>NUCLEOTIDE SEQUENCE</scope>
    <source>
        <strain evidence="5">ATCC30299</strain>
    </source>
</reference>
<dbReference type="InterPro" id="IPR009543">
    <property type="entry name" value="VPS13_VAB"/>
</dbReference>
<evidence type="ECO:0000313" key="6">
    <source>
        <dbReference type="Proteomes" id="UP001162131"/>
    </source>
</evidence>
<feature type="domain" description="Intermembrane lipid transfer protein VPS13-like C-terminal" evidence="4">
    <location>
        <begin position="3715"/>
        <end position="3817"/>
    </location>
</feature>
<evidence type="ECO:0000259" key="3">
    <source>
        <dbReference type="Pfam" id="PF25036"/>
    </source>
</evidence>
<dbReference type="Proteomes" id="UP001162131">
    <property type="component" value="Unassembled WGS sequence"/>
</dbReference>
<feature type="region of interest" description="Disordered" evidence="2">
    <location>
        <begin position="2787"/>
        <end position="2807"/>
    </location>
</feature>
<name>A0AAU9JBM4_9CILI</name>
<accession>A0AAU9JBM4</accession>
<gene>
    <name evidence="5" type="ORF">BSTOLATCC_MIC27560</name>
</gene>
<protein>
    <recommendedName>
        <fullName evidence="7">Vacuolar protein sorting-associated protein 13A</fullName>
    </recommendedName>
</protein>
<comment type="caution">
    <text evidence="5">The sequence shown here is derived from an EMBL/GenBank/DDBJ whole genome shotgun (WGS) entry which is preliminary data.</text>
</comment>
<evidence type="ECO:0000256" key="2">
    <source>
        <dbReference type="SAM" id="MobiDB-lite"/>
    </source>
</evidence>
<feature type="region of interest" description="Disordered" evidence="2">
    <location>
        <begin position="1454"/>
        <end position="1477"/>
    </location>
</feature>
<feature type="compositionally biased region" description="Basic and acidic residues" evidence="2">
    <location>
        <begin position="2732"/>
        <end position="2749"/>
    </location>
</feature>
<evidence type="ECO:0000256" key="1">
    <source>
        <dbReference type="ARBA" id="ARBA00006545"/>
    </source>
</evidence>
<dbReference type="GO" id="GO:0045053">
    <property type="term" value="P:protein retention in Golgi apparatus"/>
    <property type="evidence" value="ECO:0007669"/>
    <property type="project" value="TreeGrafter"/>
</dbReference>
<evidence type="ECO:0008006" key="7">
    <source>
        <dbReference type="Google" id="ProtNLM"/>
    </source>
</evidence>
<sequence length="3876" mass="445350">MSSSVAWCLTYFFNKFLQDRISSLNPEQLVTELFNGKIELKNLVLNSNLLSFENSPVKLTKGLIQSFQLLIPWTKVLLGEPCLVKIIVDGIFLELDYELAQNIESAIDPEEIKHKILSEFEEQINQKKRSFYKLLNMMPGKNYFSLEIIEYIISRLHIKVSNVQLSIRHQTCISANDISIDKIDKAEEKKDIDTTSKDRIKMGRGSIDKIENSVEKIERDWIPKDRIKTGRDSIDKIEKSEEKIQIDTTPKDRIKTEKDKQLEISRELFLSIGKFSIIPTDELFEPIYDEYENWVWSKLESLRLFGKRLEGNERLMSQSAIQFKIISFTDIEVKWAFSHEKIPRKVANLVESFDIQIKWSSKNIRLLAKSSEHVDIDLNVEVSNIHLTADEEALRTAITFINSISSSKSPLSAYQHVSGKDKWAIIKDKIVEKVRLRSWWFLTRKVLWKSVYQKLYAKHHLGIIESSENAQEQEDFNDPIPDQSANNFSSLSSVSPKELLDRMQSIDKTSLQRLSSRSDEDSVSSGLRQMKNMWRSALEKKPKRSDDFSTSTISLKKVKSKIIPAIHFNSNCPPALLEKALMVDLERHLSLDEILMYRQEMLDKLTYEEFKRSIDEEASKTSSFTNILNYFMKKGGIEIVNATNRIANLEVKLIIESIGFTLQRRISAKDSQSNPFLKFLITRLELNGSIQSSEPRIKIRESEYESTVLFTILTRKIELNDVQNCSQSSLVKPILKIKKGASLEFEQKYKQVLVKQILDIQEETSISVMIPWIDFIIVPQTIHDIKLFAQALIMVKPSKYENTCSFLDLMECFQRTHLKPYASPNIKCKMNIKTLNLVFPKEYSEEPTYSIRFEIADIIMNHAFSVHEFEIKYIEVQTGLLPLFKLKEVPPLFSLMRTKYLSIKIIFQEPIKKLLKPEKMKIEDIYLKPLEISISGGIIDVDIKLEHIFQTSRIFEAWKRLSSDSYEYKYDKSNFPLGLKNTYMDFNLRRSVIVCLQRQQVISANFNAICIKLYTDSNQFALIIKQPALSLTSFFFDHYLIFRSKEVTIVEHSKLDQTPKTILYMRAMFPIDSLANGDKLKAYDLFGKQEPGIFVFMKTHDAKSQNFRNIEQEIELGLGQVDASISIPMIKHIMSIVSECSQCVSSSPTYSIQAPDFFKDKHPHILNKLLVNTSTLNLLFYKDNQPYYTVLAKRFLCSIDSYSNKMQARLSVIDPCLLDISLVSSYNPVILGPATSVTPRIDINFISYSKLPKNTTTQTLFELRASDIKLTFLNRVLLELINYFYDGIYSTLLPDSEPSTESQGRTEVSLIFLNSTIFMPRNSISNDGIVARITSLTFGNNENSQSIATKKFYYELDLAQRNDKAEKSEGKQTPPVTNDELLRLERVSSSGLFQKKLREGTSNKSRQESIKKLLRKTIKFEGFAEAPAQPCVVDNFEVYFYDPDSSLVQDCDRESLPKITHPAEIDSKDEEKEDQKEEKQLQNMLRTRNLPIPLEDINDESAKSFESEQFDQIDSEEMPCTYLGRASSSVIKYWPTGDHLEDELEEDDKKHANRNVADQDYILHVLEFDIVDTQNTKITTNTIDFDLCLHFSVVRLGLLEISLNFTYQSIVIDLFRDQYNLLMKIFTENFFELPNYPPSSIDSSNNENWLEMKIKISELVLYIIDGNTEEMFSEKRPFEIYYSTNLLCSLACQSLDIYFELKGNGQKNISIKIQWIEIDDKRETRILDTDHLYPIVCSLSYIRSHRNESENEGPDHYDGLTNSPQIETTIFMKGKKIIDVTINDTATYIIVDFLTSVSGFFQCAFNATEFPVPDNIKYIHDSDPPGMELKLRIIDWSLIFLTSYESPEDPAVLLKIGSMVLDVNWDKDCFIGPGSLTFKQVIEFENAYLVKGNDIDSTEARNFKPILEPFTLLVDYMFYKPKYMGKWVTTQVNIRSLKEDNSDWIFHLSFSVIKSFKEISKLLSRPTATPTLRIIKAKTEPIPETAKLELPDMLKRVSSLAVDSECQPPGEEEKNESLNIALYGACINIMNDQTQPIFRLILKETLGAIQHDIQEEAKVACFFCVLELDYFNQRLMTWEPLIEPWGVEIQLSSTKDSVSVDLKEYSNSLQVNISYALIESLGYIYPEWSALDDIRESPTLVGNPYCFVNQTGLPIKVDIKQATSSNTVSREIADGESKDFNSDEFDYSARLVHSKNIKHILSDRKSIDIDVNPLESNQGSRKKFTLRFKKITGIEIDTPDTHIFLLDYLNENSKGVEIKTKKTNQNQSKLNFFKKFEAFFIEEEDMKKYNEEEIDISACFKCLRPKKKRKKAPKQMESTMDKDYHNIVLLVAEILWNQELAQKTIIIRSSITLVNNLPTPLIVSFTRDENLQNPLKEAEVEPMGKLSVPIVAVNKGQMFVRPRGKYEVSRVIGKIASGNTSIDSSEITSASVIETKNVTLSGLKGIVDENLLCRPIMSFENKEETYLDLKFIPLYCKNQDEHLNEHFFCALTVKELPNRTPVRKSQSAMNDQPEIKKENRGIIGYKNKIESQGKRYKPGDETLDSLELKKEIDLRDAIHENELVITSAVSFTNALPMFCMMSTWIDNMKLREITVRQGETSHLFYLPFFDSRIKIKVRLPGCEWSRELWLNLMDIEKEERIPFRMTDKNDVDSALYLWLRVLKDDYGCFRLTLYSPYWIINKTSLKLQYAEPSLIMGNKISQNIDKEDEQAKIEKDAMSSPLSRDDDIDEEEIKKAESKSAQNQKKEDELKRVRLTKSSRPKEGDLQVKFLDTYTMGGGTGGEFMTCQSEGPRNNSERSADYPIPRNPKREGSIISHFTHNPNAKWKQIELFSTSKQMSKLKVAILDSETEVITSHWSPNFSLINSGTSGEISIVKYDDGQCDLGVTIEKGTGIFQLTNVITFRPSILLKNLHQREFLVQQQGAAQDDFITLKVNQTIPFWWSHAKLEKILRLSADVAPSTGVARKWSGGFRIHELGEYFIRLPTENKLKTHEKDYVQISVVSSDPMIIVQFVNTTQSLPYKFENHTDHDIEYAQIIGMNSSMQEKRRTLKRMTDGVPTCEFYTWDEEISPHFIQIYINDVKREYEIDRIATYTINIGKEAWKEALERNIEKVGEIYVKTSRVMKSKRVTAKLADKWLILEGAGKINLEFNCTKLIYHSDRRFEIRSCIKSYLFKGIDANDAMAWYDKIEAAFKAPKQGTQQYIYVQVELKSATHIMKFQNCPDSLINKAEKHDDKCKVGKKNEFENQNDEPEVIPVLSLQLMIKEIGISLIDSAPQELLYLYLCGLSMRYDKFKDMTTMLEILLSMMKLDNQQEDAPMPVVINPYFPNSKAREQENTFYFQIVKEAVKEIDNVISIFFSLSPLEIQMDEALIIDMLGFINFVKQSFRTGSDSNETIIENAPTIIGDNGNNLMRCCSYDTSAKIMLEKAEAPLLLDSEKDLLSDKRIFIQKIQINPLEFCVTIDKNHYNRKSKATQTNIIQILADLGFALTSIESTELKLAGYYMTNIYQPKSQFFNSMFNHYRSQAIRELYKIVGSVELLGNPAALINSLKAGVTEMLLYPTVALFTSQKQFVPTLLKGGVGFVRHTMHGLFKSFGNLSGGIGKVLTALTLDRNFQNAMRAMKAKKKKNLGDRIGQGFKQISYGFLNGITGIITSPIKGATQGGLQGLLTGIGKGIIGTVTKPAAVIVGTMSDAFSGIGNFAKKKHKLRLQGRIRFPRPFYKDKVLYPYEPINAMGQFAMRKYNKLYQFEQIYFYSEVRYRKIKFFLIVCQIGIFIIKEKDYYGVRLLAKDIVGVPAIDNKYISITSTSKPYSKQERILKECAISYRSLESRSPHKIYQIQINIGGIMGGVEQLIEALMDLKKENTSGETYSPRD</sequence>
<dbReference type="InterPro" id="IPR056748">
    <property type="entry name" value="VPS13-like_C"/>
</dbReference>
<dbReference type="GO" id="GO:0006623">
    <property type="term" value="P:protein targeting to vacuole"/>
    <property type="evidence" value="ECO:0007669"/>
    <property type="project" value="TreeGrafter"/>
</dbReference>
<feature type="domain" description="Vacuolar protein sorting-associated protein 13 VPS13 adaptor binding" evidence="3">
    <location>
        <begin position="2561"/>
        <end position="2709"/>
    </location>
</feature>
<comment type="similarity">
    <text evidence="1">Belongs to the VPS13 family.</text>
</comment>